<protein>
    <submittedName>
        <fullName evidence="2">GNAT family N-acetyltransferase</fullName>
    </submittedName>
</protein>
<gene>
    <name evidence="2" type="ORF">G8E00_11315</name>
</gene>
<sequence>MCISIETDRLILRPWGKNDALPFAEMSQDKEVMRYFPTLLSKYESDALIQRIQSYIDQQGWGFWAIELKESGEFIGFTGLHHQPDKFEFSPCTEIGWRLKCSAWGKGFAFEAATASLNFGFNSLNLKEIVAFTAQLNEPSEKLMLRLGMHKIQNFEHPDIEEKSPLKMHVCYAITATEFNQLRQSNK</sequence>
<dbReference type="Pfam" id="PF13302">
    <property type="entry name" value="Acetyltransf_3"/>
    <property type="match status" value="1"/>
</dbReference>
<dbReference type="AlphaFoldDB" id="A0A6G8RXC3"/>
<dbReference type="GO" id="GO:0016747">
    <property type="term" value="F:acyltransferase activity, transferring groups other than amino-acyl groups"/>
    <property type="evidence" value="ECO:0007669"/>
    <property type="project" value="InterPro"/>
</dbReference>
<dbReference type="KEGG" id="asha:G8E00_11315"/>
<feature type="domain" description="N-acetyltransferase" evidence="1">
    <location>
        <begin position="21"/>
        <end position="177"/>
    </location>
</feature>
<dbReference type="Gene3D" id="3.40.630.30">
    <property type="match status" value="1"/>
</dbReference>
<dbReference type="PANTHER" id="PTHR43792:SF1">
    <property type="entry name" value="N-ACETYLTRANSFERASE DOMAIN-CONTAINING PROTEIN"/>
    <property type="match status" value="1"/>
</dbReference>
<name>A0A6G8RXC3_9GAMM</name>
<dbReference type="PROSITE" id="PS51186">
    <property type="entry name" value="GNAT"/>
    <property type="match status" value="1"/>
</dbReference>
<dbReference type="InterPro" id="IPR000182">
    <property type="entry name" value="GNAT_dom"/>
</dbReference>
<evidence type="ECO:0000313" key="2">
    <source>
        <dbReference type="EMBL" id="QIO06500.1"/>
    </source>
</evidence>
<accession>A0A6G8RXC3</accession>
<evidence type="ECO:0000313" key="3">
    <source>
        <dbReference type="Proteomes" id="UP000502297"/>
    </source>
</evidence>
<organism evidence="2 3">
    <name type="scientific">Acinetobacter shaoyimingii</name>
    <dbReference type="NCBI Taxonomy" id="2715164"/>
    <lineage>
        <taxon>Bacteria</taxon>
        <taxon>Pseudomonadati</taxon>
        <taxon>Pseudomonadota</taxon>
        <taxon>Gammaproteobacteria</taxon>
        <taxon>Moraxellales</taxon>
        <taxon>Moraxellaceae</taxon>
        <taxon>Acinetobacter</taxon>
    </lineage>
</organism>
<dbReference type="InterPro" id="IPR051531">
    <property type="entry name" value="N-acetyltransferase"/>
</dbReference>
<dbReference type="SUPFAM" id="SSF55729">
    <property type="entry name" value="Acyl-CoA N-acyltransferases (Nat)"/>
    <property type="match status" value="1"/>
</dbReference>
<proteinExistence type="predicted"/>
<evidence type="ECO:0000259" key="1">
    <source>
        <dbReference type="PROSITE" id="PS51186"/>
    </source>
</evidence>
<keyword evidence="2" id="KW-0808">Transferase</keyword>
<dbReference type="InterPro" id="IPR016181">
    <property type="entry name" value="Acyl_CoA_acyltransferase"/>
</dbReference>
<dbReference type="EMBL" id="CP049801">
    <property type="protein sequence ID" value="QIO06500.1"/>
    <property type="molecule type" value="Genomic_DNA"/>
</dbReference>
<dbReference type="RefSeq" id="WP_166224714.1">
    <property type="nucleotide sequence ID" value="NZ_CP049801.1"/>
</dbReference>
<dbReference type="Proteomes" id="UP000502297">
    <property type="component" value="Chromosome"/>
</dbReference>
<reference evidence="2 3" key="1">
    <citation type="submission" date="2020-03" db="EMBL/GenBank/DDBJ databases">
        <authorList>
            <person name="Zhu W."/>
        </authorList>
    </citation>
    <scope>NUCLEOTIDE SEQUENCE [LARGE SCALE GENOMIC DNA]</scope>
    <source>
        <strain evidence="2 3">323-1</strain>
    </source>
</reference>
<keyword evidence="3" id="KW-1185">Reference proteome</keyword>
<dbReference type="PANTHER" id="PTHR43792">
    <property type="entry name" value="GNAT FAMILY, PUTATIVE (AFU_ORTHOLOGUE AFUA_3G00765)-RELATED-RELATED"/>
    <property type="match status" value="1"/>
</dbReference>